<feature type="region of interest" description="Disordered" evidence="1">
    <location>
        <begin position="26"/>
        <end position="74"/>
    </location>
</feature>
<keyword evidence="3" id="KW-1185">Reference proteome</keyword>
<evidence type="ECO:0000256" key="1">
    <source>
        <dbReference type="SAM" id="MobiDB-lite"/>
    </source>
</evidence>
<dbReference type="AlphaFoldDB" id="A0A098LET2"/>
<protein>
    <recommendedName>
        <fullName evidence="4">Lipoprotein</fullName>
    </recommendedName>
</protein>
<dbReference type="STRING" id="153721.MYP_2170"/>
<evidence type="ECO:0000313" key="2">
    <source>
        <dbReference type="EMBL" id="GAL84942.1"/>
    </source>
</evidence>
<feature type="compositionally biased region" description="Basic and acidic residues" evidence="1">
    <location>
        <begin position="48"/>
        <end position="64"/>
    </location>
</feature>
<comment type="caution">
    <text evidence="2">The sequence shown here is derived from an EMBL/GenBank/DDBJ whole genome shotgun (WGS) entry which is preliminary data.</text>
</comment>
<accession>A0A098LET2</accession>
<reference evidence="2 3" key="1">
    <citation type="submission" date="2014-09" db="EMBL/GenBank/DDBJ databases">
        <title>Sporocytophaga myxococcoides PG-01 genome sequencing.</title>
        <authorList>
            <person name="Liu L."/>
            <person name="Gao P.J."/>
            <person name="Chen G.J."/>
            <person name="Wang L.S."/>
        </authorList>
    </citation>
    <scope>NUCLEOTIDE SEQUENCE [LARGE SCALE GENOMIC DNA]</scope>
    <source>
        <strain evidence="2 3">PG-01</strain>
    </source>
</reference>
<dbReference type="EMBL" id="BBLT01000004">
    <property type="protein sequence ID" value="GAL84942.1"/>
    <property type="molecule type" value="Genomic_DNA"/>
</dbReference>
<sequence>MILAAIAASCLLTSCDFLSFNNYGKAGKPADTTQKAHVEEIDPSEIEPTSKDSLIKSELEKVSEEIDSDAPAAK</sequence>
<organism evidence="2 3">
    <name type="scientific">Sporocytophaga myxococcoides</name>
    <dbReference type="NCBI Taxonomy" id="153721"/>
    <lineage>
        <taxon>Bacteria</taxon>
        <taxon>Pseudomonadati</taxon>
        <taxon>Bacteroidota</taxon>
        <taxon>Cytophagia</taxon>
        <taxon>Cytophagales</taxon>
        <taxon>Cytophagaceae</taxon>
        <taxon>Sporocytophaga</taxon>
    </lineage>
</organism>
<gene>
    <name evidence="2" type="ORF">MYP_2170</name>
</gene>
<proteinExistence type="predicted"/>
<dbReference type="Proteomes" id="UP000030185">
    <property type="component" value="Unassembled WGS sequence"/>
</dbReference>
<evidence type="ECO:0008006" key="4">
    <source>
        <dbReference type="Google" id="ProtNLM"/>
    </source>
</evidence>
<evidence type="ECO:0000313" key="3">
    <source>
        <dbReference type="Proteomes" id="UP000030185"/>
    </source>
</evidence>
<name>A0A098LET2_9BACT</name>